<gene>
    <name evidence="1" type="ORF">FJU30_23590</name>
</gene>
<dbReference type="Pfam" id="PF07191">
    <property type="entry name" value="Zn_ribbon_6"/>
    <property type="match status" value="1"/>
</dbReference>
<proteinExistence type="predicted"/>
<organism evidence="1 2">
    <name type="scientific">Affinibrenneria salicis</name>
    <dbReference type="NCBI Taxonomy" id="2590031"/>
    <lineage>
        <taxon>Bacteria</taxon>
        <taxon>Pseudomonadati</taxon>
        <taxon>Pseudomonadota</taxon>
        <taxon>Gammaproteobacteria</taxon>
        <taxon>Enterobacterales</taxon>
        <taxon>Pectobacteriaceae</taxon>
        <taxon>Affinibrenneria</taxon>
    </lineage>
</organism>
<protein>
    <recommendedName>
        <fullName evidence="3">Primosomal protein N' (Replication factor Y)-superfamily II helicase</fullName>
    </recommendedName>
</protein>
<accession>A0A5J5FSP7</accession>
<dbReference type="SUPFAM" id="SSF161187">
    <property type="entry name" value="YfgJ-like"/>
    <property type="match status" value="1"/>
</dbReference>
<dbReference type="AlphaFoldDB" id="A0A5J5FSP7"/>
<name>A0A5J5FSP7_9GAMM</name>
<keyword evidence="2" id="KW-1185">Reference proteome</keyword>
<dbReference type="Gene3D" id="2.10.290.10">
    <property type="entry name" value="YfgJ-like"/>
    <property type="match status" value="1"/>
</dbReference>
<dbReference type="Proteomes" id="UP000335415">
    <property type="component" value="Unassembled WGS sequence"/>
</dbReference>
<dbReference type="InterPro" id="IPR029037">
    <property type="entry name" value="DUF1407/YfgJ-like_sf"/>
</dbReference>
<reference evidence="1 2" key="1">
    <citation type="submission" date="2019-09" db="EMBL/GenBank/DDBJ databases">
        <authorList>
            <person name="Li Y."/>
        </authorList>
    </citation>
    <scope>NUCLEOTIDE SEQUENCE [LARGE SCALE GENOMIC DNA]</scope>
    <source>
        <strain evidence="1 2">L3-3HA</strain>
    </source>
</reference>
<dbReference type="InterPro" id="IPR010807">
    <property type="entry name" value="YfgJ-like"/>
</dbReference>
<evidence type="ECO:0008006" key="3">
    <source>
        <dbReference type="Google" id="ProtNLM"/>
    </source>
</evidence>
<evidence type="ECO:0000313" key="2">
    <source>
        <dbReference type="Proteomes" id="UP000335415"/>
    </source>
</evidence>
<comment type="caution">
    <text evidence="1">The sequence shown here is derived from an EMBL/GenBank/DDBJ whole genome shotgun (WGS) entry which is preliminary data.</text>
</comment>
<dbReference type="EMBL" id="VYKJ01000017">
    <property type="protein sequence ID" value="KAA8995736.1"/>
    <property type="molecule type" value="Genomic_DNA"/>
</dbReference>
<dbReference type="OrthoDB" id="5405751at2"/>
<evidence type="ECO:0000313" key="1">
    <source>
        <dbReference type="EMBL" id="KAA8995736.1"/>
    </source>
</evidence>
<sequence>MTQDCPTCGSELTAAETGFHCDVCRQTFGRLALCPDCRRPLERLQACGAVNYFCQHGHGLISKKRVLFTAQPH</sequence>
<dbReference type="RefSeq" id="WP_150437413.1">
    <property type="nucleotide sequence ID" value="NZ_VYKJ01000017.1"/>
</dbReference>